<organism evidence="3 4">
    <name type="scientific">Halomonas korlensis</name>
    <dbReference type="NCBI Taxonomy" id="463301"/>
    <lineage>
        <taxon>Bacteria</taxon>
        <taxon>Pseudomonadati</taxon>
        <taxon>Pseudomonadota</taxon>
        <taxon>Gammaproteobacteria</taxon>
        <taxon>Oceanospirillales</taxon>
        <taxon>Halomonadaceae</taxon>
        <taxon>Halomonas</taxon>
    </lineage>
</organism>
<dbReference type="PANTHER" id="PTHR43649:SF12">
    <property type="entry name" value="DIACETYLCHITOBIOSE BINDING PROTEIN DASA"/>
    <property type="match status" value="1"/>
</dbReference>
<dbReference type="SUPFAM" id="SSF53850">
    <property type="entry name" value="Periplasmic binding protein-like II"/>
    <property type="match status" value="1"/>
</dbReference>
<gene>
    <name evidence="3" type="ORF">SAMN04487955_109127</name>
</gene>
<comment type="subcellular location">
    <subcellularLocation>
        <location evidence="1">Periplasm</location>
    </subcellularLocation>
</comment>
<dbReference type="Gene3D" id="3.40.190.10">
    <property type="entry name" value="Periplasmic binding protein-like II"/>
    <property type="match status" value="2"/>
</dbReference>
<dbReference type="EMBL" id="FPBP01000009">
    <property type="protein sequence ID" value="SFU81010.1"/>
    <property type="molecule type" value="Genomic_DNA"/>
</dbReference>
<dbReference type="STRING" id="463301.SAMN04487955_109127"/>
<reference evidence="4" key="1">
    <citation type="submission" date="2016-10" db="EMBL/GenBank/DDBJ databases">
        <authorList>
            <person name="Varghese N."/>
            <person name="Submissions S."/>
        </authorList>
    </citation>
    <scope>NUCLEOTIDE SEQUENCE [LARGE SCALE GENOMIC DNA]</scope>
    <source>
        <strain evidence="4">CGMCC 1.6981</strain>
    </source>
</reference>
<sequence>MTREQLPFNCTEEVHGTNVDFPSRFIAEADMNDQLHELHPEGPYEELSEIPMSKLSSTEFARFLDFIEKFEDATEQSLSATQGYRELHMMIHVMRNHLAGRLTTPTSLADASGLSYGTAKRGIESIIKRGLILSRPRTKSGKTVSLHPSHTMIVEWESYATRVKALVGNTFGLVSQTDATSGIILAEPHQSPDVVSPPNVLSQRLELKGGLRVLMHADPTFMAMHNLKRQLEAIFGVDIKNKAKSIDSLREEILANARFAHSHYDIVTCNLPWFGELASQDMLLPLDAFIDRESYNLSDFHSVAVHSARYAGKQYGIPVQSTPELLCYRKDVLESAGLTPPTTTEQLTKVARALHDPGKGRYGIAWNAARGTPLGHTFAFLMAKFGQPIINLQRIEGGYAFEDVTGDQLRPMFLTDAAFRACEYMLDILKYSPPNILQMSWYERARSYAAGEVSMAYCYTSLAPLFELNKQSPAWQHTGYLPHTVGNRGRPFVPIGGYALAIPANLSEERVEAAWAALRHLTCRSMSKLYILNGSLVTSRFSVSRDPEVSSLSPLIGVVDRMAREGILQAWPRPPVPDINAIVDIAGQEIFEVLAGRRSIKQALTRAQDQADQLMSSKGYY</sequence>
<keyword evidence="3" id="KW-0813">Transport</keyword>
<name>A0A1I7J736_9GAMM</name>
<dbReference type="InterPro" id="IPR006059">
    <property type="entry name" value="SBP"/>
</dbReference>
<keyword evidence="3" id="KW-0762">Sugar transport</keyword>
<evidence type="ECO:0000313" key="4">
    <source>
        <dbReference type="Proteomes" id="UP000198693"/>
    </source>
</evidence>
<proteinExistence type="inferred from homology"/>
<dbReference type="AlphaFoldDB" id="A0A1I7J736"/>
<accession>A0A1I7J736</accession>
<evidence type="ECO:0000313" key="3">
    <source>
        <dbReference type="EMBL" id="SFU81010.1"/>
    </source>
</evidence>
<dbReference type="PANTHER" id="PTHR43649">
    <property type="entry name" value="ARABINOSE-BINDING PROTEIN-RELATED"/>
    <property type="match status" value="1"/>
</dbReference>
<dbReference type="InterPro" id="IPR050490">
    <property type="entry name" value="Bact_solute-bd_prot1"/>
</dbReference>
<dbReference type="Proteomes" id="UP000198693">
    <property type="component" value="Unassembled WGS sequence"/>
</dbReference>
<evidence type="ECO:0000256" key="2">
    <source>
        <dbReference type="ARBA" id="ARBA00008520"/>
    </source>
</evidence>
<protein>
    <submittedName>
        <fullName evidence="3">Multiple sugar transport system substrate-binding protein</fullName>
    </submittedName>
</protein>
<keyword evidence="4" id="KW-1185">Reference proteome</keyword>
<evidence type="ECO:0000256" key="1">
    <source>
        <dbReference type="ARBA" id="ARBA00004418"/>
    </source>
</evidence>
<dbReference type="Pfam" id="PF01547">
    <property type="entry name" value="SBP_bac_1"/>
    <property type="match status" value="1"/>
</dbReference>
<dbReference type="GO" id="GO:0042597">
    <property type="term" value="C:periplasmic space"/>
    <property type="evidence" value="ECO:0007669"/>
    <property type="project" value="UniProtKB-SubCell"/>
</dbReference>
<comment type="similarity">
    <text evidence="2">Belongs to the bacterial solute-binding protein 1 family.</text>
</comment>